<dbReference type="InterPro" id="IPR051487">
    <property type="entry name" value="Ser/Thr_Proteases_Immune/Dev"/>
</dbReference>
<evidence type="ECO:0000313" key="5">
    <source>
        <dbReference type="EMBL" id="WAR00333.1"/>
    </source>
</evidence>
<dbReference type="InterPro" id="IPR001254">
    <property type="entry name" value="Trypsin_dom"/>
</dbReference>
<evidence type="ECO:0000256" key="1">
    <source>
        <dbReference type="ARBA" id="ARBA00023157"/>
    </source>
</evidence>
<dbReference type="Proteomes" id="UP001164746">
    <property type="component" value="Chromosome 3"/>
</dbReference>
<evidence type="ECO:0000259" key="4">
    <source>
        <dbReference type="PROSITE" id="PS50240"/>
    </source>
</evidence>
<dbReference type="SMART" id="SM00020">
    <property type="entry name" value="Tryp_SPc"/>
    <property type="match status" value="1"/>
</dbReference>
<keyword evidence="1" id="KW-1015">Disulfide bond</keyword>
<name>A0ABY7DRK8_MYAAR</name>
<dbReference type="SUPFAM" id="SSF50494">
    <property type="entry name" value="Trypsin-like serine proteases"/>
    <property type="match status" value="1"/>
</dbReference>
<protein>
    <submittedName>
        <fullName evidence="5">CTRB-like protein</fullName>
    </submittedName>
</protein>
<dbReference type="Gene3D" id="2.40.10.10">
    <property type="entry name" value="Trypsin-like serine proteases"/>
    <property type="match status" value="1"/>
</dbReference>
<keyword evidence="6" id="KW-1185">Reference proteome</keyword>
<evidence type="ECO:0000256" key="3">
    <source>
        <dbReference type="SAM" id="SignalP"/>
    </source>
</evidence>
<dbReference type="PANTHER" id="PTHR24256">
    <property type="entry name" value="TRYPTASE-RELATED"/>
    <property type="match status" value="1"/>
</dbReference>
<dbReference type="InterPro" id="IPR009003">
    <property type="entry name" value="Peptidase_S1_PA"/>
</dbReference>
<proteinExistence type="inferred from homology"/>
<dbReference type="InterPro" id="IPR043504">
    <property type="entry name" value="Peptidase_S1_PA_chymotrypsin"/>
</dbReference>
<reference evidence="5" key="1">
    <citation type="submission" date="2022-11" db="EMBL/GenBank/DDBJ databases">
        <title>Centuries of genome instability and evolution in soft-shell clam transmissible cancer (bioRxiv).</title>
        <authorList>
            <person name="Hart S.F.M."/>
            <person name="Yonemitsu M.A."/>
            <person name="Giersch R.M."/>
            <person name="Beal B.F."/>
            <person name="Arriagada G."/>
            <person name="Davis B.W."/>
            <person name="Ostrander E.A."/>
            <person name="Goff S.P."/>
            <person name="Metzger M.J."/>
        </authorList>
    </citation>
    <scope>NUCLEOTIDE SEQUENCE</scope>
    <source>
        <strain evidence="5">MELC-2E11</strain>
        <tissue evidence="5">Siphon/mantle</tissue>
    </source>
</reference>
<feature type="chain" id="PRO_5046054815" evidence="3">
    <location>
        <begin position="19"/>
        <end position="225"/>
    </location>
</feature>
<dbReference type="EMBL" id="CP111014">
    <property type="protein sequence ID" value="WAR00333.1"/>
    <property type="molecule type" value="Genomic_DNA"/>
</dbReference>
<feature type="signal peptide" evidence="3">
    <location>
        <begin position="1"/>
        <end position="18"/>
    </location>
</feature>
<accession>A0ABY7DRK8</accession>
<comment type="similarity">
    <text evidence="2">Belongs to the peptidase S1 family. CLIP subfamily.</text>
</comment>
<evidence type="ECO:0000256" key="2">
    <source>
        <dbReference type="ARBA" id="ARBA00024195"/>
    </source>
</evidence>
<gene>
    <name evidence="5" type="ORF">MAR_024705</name>
</gene>
<organism evidence="5 6">
    <name type="scientific">Mya arenaria</name>
    <name type="common">Soft-shell clam</name>
    <dbReference type="NCBI Taxonomy" id="6604"/>
    <lineage>
        <taxon>Eukaryota</taxon>
        <taxon>Metazoa</taxon>
        <taxon>Spiralia</taxon>
        <taxon>Lophotrochozoa</taxon>
        <taxon>Mollusca</taxon>
        <taxon>Bivalvia</taxon>
        <taxon>Autobranchia</taxon>
        <taxon>Heteroconchia</taxon>
        <taxon>Euheterodonta</taxon>
        <taxon>Imparidentia</taxon>
        <taxon>Neoheterodontei</taxon>
        <taxon>Myida</taxon>
        <taxon>Myoidea</taxon>
        <taxon>Myidae</taxon>
        <taxon>Mya</taxon>
    </lineage>
</organism>
<dbReference type="Pfam" id="PF00089">
    <property type="entry name" value="Trypsin"/>
    <property type="match status" value="1"/>
</dbReference>
<sequence length="225" mass="24809">MELVGIFVLLSTAGWVSADKPVRFGVAVAEDSTGGDASRNIVGGKAAYKGEFPHHVAIYLDGVKAGLWRPEKPDSDVQVRDVLGVVAYVGPAAIPKTREEEQRVRRGDCALVGFGVVNQEKLIFPKRLRKIEGLILPNYELCYQLFEENGSVPKTMMCTSNPQQNGCRNDGGGALVCRKPNTGDQFVVGVLSFVSSPCRTDGIAYYPRVYRYRPWIQKAIKRLEM</sequence>
<evidence type="ECO:0000313" key="6">
    <source>
        <dbReference type="Proteomes" id="UP001164746"/>
    </source>
</evidence>
<keyword evidence="3" id="KW-0732">Signal</keyword>
<dbReference type="PROSITE" id="PS50240">
    <property type="entry name" value="TRYPSIN_DOM"/>
    <property type="match status" value="1"/>
</dbReference>
<feature type="domain" description="Peptidase S1" evidence="4">
    <location>
        <begin position="67"/>
        <end position="221"/>
    </location>
</feature>